<feature type="transmembrane region" description="Helical" evidence="7">
    <location>
        <begin position="326"/>
        <end position="345"/>
    </location>
</feature>
<reference evidence="11" key="1">
    <citation type="submission" date="2016-10" db="EMBL/GenBank/DDBJ databases">
        <authorList>
            <person name="Varghese N."/>
            <person name="Submissions S."/>
        </authorList>
    </citation>
    <scope>NUCLEOTIDE SEQUENCE [LARGE SCALE GENOMIC DNA]</scope>
    <source>
        <strain evidence="11">IBRC-M 10761</strain>
    </source>
</reference>
<keyword evidence="11" id="KW-1185">Reference proteome</keyword>
<dbReference type="Pfam" id="PF02687">
    <property type="entry name" value="FtsX"/>
    <property type="match status" value="1"/>
</dbReference>
<keyword evidence="10" id="KW-0449">Lipoprotein</keyword>
<dbReference type="Proteomes" id="UP000199403">
    <property type="component" value="Unassembled WGS sequence"/>
</dbReference>
<organism evidence="10 11">
    <name type="scientific">Cyclobacterium xiamenense</name>
    <dbReference type="NCBI Taxonomy" id="1297121"/>
    <lineage>
        <taxon>Bacteria</taxon>
        <taxon>Pseudomonadati</taxon>
        <taxon>Bacteroidota</taxon>
        <taxon>Cytophagia</taxon>
        <taxon>Cytophagales</taxon>
        <taxon>Cyclobacteriaceae</taxon>
        <taxon>Cyclobacterium</taxon>
    </lineage>
</organism>
<feature type="domain" description="ABC3 transporter permease C-terminal" evidence="8">
    <location>
        <begin position="274"/>
        <end position="399"/>
    </location>
</feature>
<dbReference type="OrthoDB" id="1522670at2"/>
<evidence type="ECO:0000256" key="2">
    <source>
        <dbReference type="ARBA" id="ARBA00005236"/>
    </source>
</evidence>
<evidence type="ECO:0000256" key="5">
    <source>
        <dbReference type="ARBA" id="ARBA00022989"/>
    </source>
</evidence>
<feature type="transmembrane region" description="Helical" evidence="7">
    <location>
        <begin position="272"/>
        <end position="296"/>
    </location>
</feature>
<dbReference type="Pfam" id="PF12704">
    <property type="entry name" value="MacB_PCD"/>
    <property type="match status" value="1"/>
</dbReference>
<dbReference type="PANTHER" id="PTHR30489">
    <property type="entry name" value="LIPOPROTEIN-RELEASING SYSTEM TRANSMEMBRANE PROTEIN LOLE"/>
    <property type="match status" value="1"/>
</dbReference>
<evidence type="ECO:0000259" key="9">
    <source>
        <dbReference type="Pfam" id="PF12704"/>
    </source>
</evidence>
<dbReference type="EMBL" id="FNZH01000001">
    <property type="protein sequence ID" value="SEI91233.1"/>
    <property type="molecule type" value="Genomic_DNA"/>
</dbReference>
<evidence type="ECO:0000259" key="8">
    <source>
        <dbReference type="Pfam" id="PF02687"/>
    </source>
</evidence>
<dbReference type="InterPro" id="IPR003838">
    <property type="entry name" value="ABC3_permease_C"/>
</dbReference>
<gene>
    <name evidence="10" type="ORF">SAMN05192553_101815</name>
</gene>
<evidence type="ECO:0000313" key="10">
    <source>
        <dbReference type="EMBL" id="SEI91233.1"/>
    </source>
</evidence>
<feature type="transmembrane region" description="Helical" evidence="7">
    <location>
        <begin position="365"/>
        <end position="394"/>
    </location>
</feature>
<proteinExistence type="inferred from homology"/>
<name>A0A1H6UFP8_9BACT</name>
<sequence length="406" mass="45875">MNLSYFIAKRISFKKTGGFTGTIHRIAVASIALGLSIMIVSFLILEGFQTVIADKVFSFTGHYQVNRFVMSQALDDSPTSTSSSFYTNFASLDYIRHVQSYANKAGLIKGTDEVEGVMMKGVGPEFDSLSFKASLIDGRFLQFSPTGNPSNEIILSAKIARKMLLSVGDQVTMYFVQDPPRFRRLKVVGIYETFLEDFDDKIVIGDIQLIRVLNDWDEDQVGGFEVFLKDPALIDTYEAALYDYIDYDLRLVKATDKFMQLFDWLELLNNNVYVFLSLILFVAAFNMVSILFILIMERTPMVGLLKALGAKNAQIRNIFIWNGIRIIGRGLLLGNLIGLGFGFIQDKTHWVSLNPENYYMSYVPVFWDWSTILGLNLLVLLVTTTVLFLPAMIISNINPIKSIKFD</sequence>
<dbReference type="STRING" id="1416801.SAMN05192553_101815"/>
<evidence type="ECO:0000256" key="1">
    <source>
        <dbReference type="ARBA" id="ARBA00004651"/>
    </source>
</evidence>
<evidence type="ECO:0000256" key="3">
    <source>
        <dbReference type="ARBA" id="ARBA00022475"/>
    </source>
</evidence>
<feature type="transmembrane region" description="Helical" evidence="7">
    <location>
        <begin position="21"/>
        <end position="45"/>
    </location>
</feature>
<evidence type="ECO:0000256" key="4">
    <source>
        <dbReference type="ARBA" id="ARBA00022692"/>
    </source>
</evidence>
<protein>
    <submittedName>
        <fullName evidence="10">Lipoprotein-releasing system permease protein</fullName>
    </submittedName>
</protein>
<keyword evidence="5 7" id="KW-1133">Transmembrane helix</keyword>
<feature type="domain" description="MacB-like periplasmic core" evidence="9">
    <location>
        <begin position="26"/>
        <end position="241"/>
    </location>
</feature>
<dbReference type="GO" id="GO:0098797">
    <property type="term" value="C:plasma membrane protein complex"/>
    <property type="evidence" value="ECO:0007669"/>
    <property type="project" value="TreeGrafter"/>
</dbReference>
<comment type="similarity">
    <text evidence="2">Belongs to the ABC-4 integral membrane protein family. LolC/E subfamily.</text>
</comment>
<dbReference type="InterPro" id="IPR025857">
    <property type="entry name" value="MacB_PCD"/>
</dbReference>
<keyword evidence="6 7" id="KW-0472">Membrane</keyword>
<dbReference type="RefSeq" id="WP_092169725.1">
    <property type="nucleotide sequence ID" value="NZ_FNZH01000001.1"/>
</dbReference>
<comment type="subcellular location">
    <subcellularLocation>
        <location evidence="1">Cell membrane</location>
        <topology evidence="1">Multi-pass membrane protein</topology>
    </subcellularLocation>
</comment>
<keyword evidence="3" id="KW-1003">Cell membrane</keyword>
<accession>A0A1H6UFP8</accession>
<keyword evidence="4 7" id="KW-0812">Transmembrane</keyword>
<dbReference type="InterPro" id="IPR051447">
    <property type="entry name" value="Lipoprotein-release_system"/>
</dbReference>
<dbReference type="PANTHER" id="PTHR30489:SF0">
    <property type="entry name" value="LIPOPROTEIN-RELEASING SYSTEM TRANSMEMBRANE PROTEIN LOLE"/>
    <property type="match status" value="1"/>
</dbReference>
<evidence type="ECO:0000256" key="7">
    <source>
        <dbReference type="SAM" id="Phobius"/>
    </source>
</evidence>
<dbReference type="AlphaFoldDB" id="A0A1H6UFP8"/>
<dbReference type="GO" id="GO:0044874">
    <property type="term" value="P:lipoprotein localization to outer membrane"/>
    <property type="evidence" value="ECO:0007669"/>
    <property type="project" value="TreeGrafter"/>
</dbReference>
<evidence type="ECO:0000313" key="11">
    <source>
        <dbReference type="Proteomes" id="UP000199403"/>
    </source>
</evidence>
<evidence type="ECO:0000256" key="6">
    <source>
        <dbReference type="ARBA" id="ARBA00023136"/>
    </source>
</evidence>